<protein>
    <submittedName>
        <fullName evidence="3">Uncharacterized protein</fullName>
    </submittedName>
</protein>
<sequence length="468" mass="51361">MSSTAVDTAPAVARHDNSSTTSSLPRQRLPVRSQTWEPSQQQQPVRRSSIFSDFSFDDTKRSVRSSTDNLRDMDIEPTNWHSVPLAFAILPAVAGIFFNNGNAVVTDMLLLGLATMLLNWCIRKPWEWYNSLQVPTSAEPPPPVGLDFSGTIPEEEAEGEEALGKPAAADAQTAREEFNDEEQQPGVPDHPPEYPRALSELRQDEQLALACCFLAPIAGAYLLHAIRGVLSRPTEGLVSNYNLSIFLLAAEMRPVSHLFNMQIARAKHLQRVVTEYSRPESGKLNSEIVQDLQTRISELEAHIANAASTSASGKNDKVNNASPAEVANTVRQSFQPQLDALTRAVRRYEKRVTTQTMVTEGRLQGLESRLNDAFTLAAAAAQNKQQKSSVVALLLDAISTLFMLPLQAVWITFVYPFNVIMGGFGGMKVWLFGPDRKPERKGKSRAKGSYGHASSGGYKSPPGSAKRS</sequence>
<accession>A0A6A6BF50</accession>
<feature type="transmembrane region" description="Helical" evidence="2">
    <location>
        <begin position="414"/>
        <end position="433"/>
    </location>
</feature>
<evidence type="ECO:0000313" key="3">
    <source>
        <dbReference type="EMBL" id="KAF2142792.1"/>
    </source>
</evidence>
<reference evidence="3" key="1">
    <citation type="journal article" date="2020" name="Stud. Mycol.">
        <title>101 Dothideomycetes genomes: a test case for predicting lifestyles and emergence of pathogens.</title>
        <authorList>
            <person name="Haridas S."/>
            <person name="Albert R."/>
            <person name="Binder M."/>
            <person name="Bloem J."/>
            <person name="Labutti K."/>
            <person name="Salamov A."/>
            <person name="Andreopoulos B."/>
            <person name="Baker S."/>
            <person name="Barry K."/>
            <person name="Bills G."/>
            <person name="Bluhm B."/>
            <person name="Cannon C."/>
            <person name="Castanera R."/>
            <person name="Culley D."/>
            <person name="Daum C."/>
            <person name="Ezra D."/>
            <person name="Gonzalez J."/>
            <person name="Henrissat B."/>
            <person name="Kuo A."/>
            <person name="Liang C."/>
            <person name="Lipzen A."/>
            <person name="Lutzoni F."/>
            <person name="Magnuson J."/>
            <person name="Mondo S."/>
            <person name="Nolan M."/>
            <person name="Ohm R."/>
            <person name="Pangilinan J."/>
            <person name="Park H.-J."/>
            <person name="Ramirez L."/>
            <person name="Alfaro M."/>
            <person name="Sun H."/>
            <person name="Tritt A."/>
            <person name="Yoshinaga Y."/>
            <person name="Zwiers L.-H."/>
            <person name="Turgeon B."/>
            <person name="Goodwin S."/>
            <person name="Spatafora J."/>
            <person name="Crous P."/>
            <person name="Grigoriev I."/>
        </authorList>
    </citation>
    <scope>NUCLEOTIDE SEQUENCE</scope>
    <source>
        <strain evidence="3">CBS 121167</strain>
    </source>
</reference>
<keyword evidence="2" id="KW-0812">Transmembrane</keyword>
<keyword evidence="4" id="KW-1185">Reference proteome</keyword>
<dbReference type="OrthoDB" id="5422510at2759"/>
<dbReference type="EMBL" id="ML995483">
    <property type="protein sequence ID" value="KAF2142792.1"/>
    <property type="molecule type" value="Genomic_DNA"/>
</dbReference>
<dbReference type="AlphaFoldDB" id="A0A6A6BF50"/>
<proteinExistence type="predicted"/>
<feature type="region of interest" description="Disordered" evidence="1">
    <location>
        <begin position="149"/>
        <end position="195"/>
    </location>
</feature>
<gene>
    <name evidence="3" type="ORF">K452DRAFT_269252</name>
</gene>
<dbReference type="PANTHER" id="PTHR42032">
    <property type="entry name" value="YALI0E30679P"/>
    <property type="match status" value="1"/>
</dbReference>
<feature type="region of interest" description="Disordered" evidence="1">
    <location>
        <begin position="436"/>
        <end position="468"/>
    </location>
</feature>
<evidence type="ECO:0000313" key="4">
    <source>
        <dbReference type="Proteomes" id="UP000799438"/>
    </source>
</evidence>
<keyword evidence="2" id="KW-1133">Transmembrane helix</keyword>
<dbReference type="RefSeq" id="XP_033398504.1">
    <property type="nucleotide sequence ID" value="XM_033538931.1"/>
</dbReference>
<evidence type="ECO:0000256" key="1">
    <source>
        <dbReference type="SAM" id="MobiDB-lite"/>
    </source>
</evidence>
<name>A0A6A6BF50_9PEZI</name>
<dbReference type="GeneID" id="54296427"/>
<dbReference type="Proteomes" id="UP000799438">
    <property type="component" value="Unassembled WGS sequence"/>
</dbReference>
<dbReference type="PANTHER" id="PTHR42032:SF1">
    <property type="entry name" value="YALI0E30679P"/>
    <property type="match status" value="1"/>
</dbReference>
<keyword evidence="2" id="KW-0472">Membrane</keyword>
<feature type="region of interest" description="Disordered" evidence="1">
    <location>
        <begin position="1"/>
        <end position="47"/>
    </location>
</feature>
<organism evidence="3 4">
    <name type="scientific">Aplosporella prunicola CBS 121167</name>
    <dbReference type="NCBI Taxonomy" id="1176127"/>
    <lineage>
        <taxon>Eukaryota</taxon>
        <taxon>Fungi</taxon>
        <taxon>Dikarya</taxon>
        <taxon>Ascomycota</taxon>
        <taxon>Pezizomycotina</taxon>
        <taxon>Dothideomycetes</taxon>
        <taxon>Dothideomycetes incertae sedis</taxon>
        <taxon>Botryosphaeriales</taxon>
        <taxon>Aplosporellaceae</taxon>
        <taxon>Aplosporella</taxon>
    </lineage>
</organism>
<evidence type="ECO:0000256" key="2">
    <source>
        <dbReference type="SAM" id="Phobius"/>
    </source>
</evidence>